<dbReference type="PROSITE" id="PS00041">
    <property type="entry name" value="HTH_ARAC_FAMILY_1"/>
    <property type="match status" value="1"/>
</dbReference>
<evidence type="ECO:0000256" key="2">
    <source>
        <dbReference type="ARBA" id="ARBA00023015"/>
    </source>
</evidence>
<gene>
    <name evidence="9" type="ORF">KTH89_07105</name>
</gene>
<comment type="function">
    <text evidence="5">May play the central regulatory role in sporulation. It may be an element of the effector pathway responsible for the activation of sporulation genes in response to nutritional stress. Spo0A may act in concert with spo0H (a sigma factor) to control the expression of some genes that are critical to the sporulation process.</text>
</comment>
<dbReference type="GO" id="GO:0003700">
    <property type="term" value="F:DNA-binding transcription factor activity"/>
    <property type="evidence" value="ECO:0007669"/>
    <property type="project" value="InterPro"/>
</dbReference>
<dbReference type="SMART" id="SM00342">
    <property type="entry name" value="HTH_ARAC"/>
    <property type="match status" value="1"/>
</dbReference>
<dbReference type="PANTHER" id="PTHR43280">
    <property type="entry name" value="ARAC-FAMILY TRANSCRIPTIONAL REGULATOR"/>
    <property type="match status" value="1"/>
</dbReference>
<feature type="modified residue" description="4-aspartylphosphate" evidence="6">
    <location>
        <position position="55"/>
    </location>
</feature>
<evidence type="ECO:0000259" key="7">
    <source>
        <dbReference type="PROSITE" id="PS01124"/>
    </source>
</evidence>
<evidence type="ECO:0000259" key="8">
    <source>
        <dbReference type="PROSITE" id="PS50110"/>
    </source>
</evidence>
<keyword evidence="3" id="KW-0238">DNA-binding</keyword>
<dbReference type="InterPro" id="IPR018060">
    <property type="entry name" value="HTH_AraC"/>
</dbReference>
<feature type="domain" description="Response regulatory" evidence="8">
    <location>
        <begin position="3"/>
        <end position="120"/>
    </location>
</feature>
<evidence type="ECO:0000256" key="5">
    <source>
        <dbReference type="ARBA" id="ARBA00024867"/>
    </source>
</evidence>
<evidence type="ECO:0000256" key="1">
    <source>
        <dbReference type="ARBA" id="ARBA00018672"/>
    </source>
</evidence>
<dbReference type="Gene3D" id="1.10.10.60">
    <property type="entry name" value="Homeodomain-like"/>
    <property type="match status" value="2"/>
</dbReference>
<dbReference type="SMART" id="SM00448">
    <property type="entry name" value="REC"/>
    <property type="match status" value="1"/>
</dbReference>
<dbReference type="Gene3D" id="3.40.50.2300">
    <property type="match status" value="1"/>
</dbReference>
<dbReference type="EMBL" id="JAHQCW010000008">
    <property type="protein sequence ID" value="MBU9736302.1"/>
    <property type="molecule type" value="Genomic_DNA"/>
</dbReference>
<dbReference type="InterPro" id="IPR011006">
    <property type="entry name" value="CheY-like_superfamily"/>
</dbReference>
<evidence type="ECO:0000313" key="9">
    <source>
        <dbReference type="EMBL" id="MBU9736302.1"/>
    </source>
</evidence>
<dbReference type="PRINTS" id="PR00032">
    <property type="entry name" value="HTHARAC"/>
</dbReference>
<feature type="domain" description="HTH araC/xylS-type" evidence="7">
    <location>
        <begin position="291"/>
        <end position="391"/>
    </location>
</feature>
<dbReference type="PROSITE" id="PS50110">
    <property type="entry name" value="RESPONSE_REGULATORY"/>
    <property type="match status" value="1"/>
</dbReference>
<dbReference type="InterPro" id="IPR009057">
    <property type="entry name" value="Homeodomain-like_sf"/>
</dbReference>
<organism evidence="9 10">
    <name type="scientific">Diplocloster agilis</name>
    <dbReference type="NCBI Taxonomy" id="2850323"/>
    <lineage>
        <taxon>Bacteria</taxon>
        <taxon>Bacillati</taxon>
        <taxon>Bacillota</taxon>
        <taxon>Clostridia</taxon>
        <taxon>Lachnospirales</taxon>
        <taxon>Lachnospiraceae</taxon>
        <taxon>Diplocloster</taxon>
    </lineage>
</organism>
<dbReference type="CDD" id="cd17536">
    <property type="entry name" value="REC_YesN-like"/>
    <property type="match status" value="1"/>
</dbReference>
<dbReference type="Proteomes" id="UP000712157">
    <property type="component" value="Unassembled WGS sequence"/>
</dbReference>
<comment type="caution">
    <text evidence="9">The sequence shown here is derived from an EMBL/GenBank/DDBJ whole genome shotgun (WGS) entry which is preliminary data.</text>
</comment>
<keyword evidence="6" id="KW-0597">Phosphoprotein</keyword>
<evidence type="ECO:0000256" key="3">
    <source>
        <dbReference type="ARBA" id="ARBA00023125"/>
    </source>
</evidence>
<dbReference type="InterPro" id="IPR020449">
    <property type="entry name" value="Tscrpt_reg_AraC-type_HTH"/>
</dbReference>
<name>A0A949JYY0_9FIRM</name>
<keyword evidence="10" id="KW-1185">Reference proteome</keyword>
<reference evidence="9" key="1">
    <citation type="submission" date="2021-06" db="EMBL/GenBank/DDBJ databases">
        <title>Description of novel taxa of the family Lachnospiraceae.</title>
        <authorList>
            <person name="Chaplin A.V."/>
            <person name="Sokolova S.R."/>
            <person name="Pikina A.P."/>
            <person name="Korzhanova M."/>
            <person name="Belova V."/>
            <person name="Korostin D."/>
            <person name="Efimov B.A."/>
        </authorList>
    </citation>
    <scope>NUCLEOTIDE SEQUENCE</scope>
    <source>
        <strain evidence="9">ASD5720</strain>
    </source>
</reference>
<dbReference type="InterPro" id="IPR001789">
    <property type="entry name" value="Sig_transdc_resp-reg_receiver"/>
</dbReference>
<dbReference type="Pfam" id="PF12833">
    <property type="entry name" value="HTH_18"/>
    <property type="match status" value="1"/>
</dbReference>
<accession>A0A949JYY0</accession>
<proteinExistence type="predicted"/>
<dbReference type="AlphaFoldDB" id="A0A949JYY0"/>
<dbReference type="PANTHER" id="PTHR43280:SF2">
    <property type="entry name" value="HTH-TYPE TRANSCRIPTIONAL REGULATOR EXSA"/>
    <property type="match status" value="1"/>
</dbReference>
<keyword evidence="2" id="KW-0805">Transcription regulation</keyword>
<dbReference type="RefSeq" id="WP_238721197.1">
    <property type="nucleotide sequence ID" value="NZ_JAHQCW010000008.1"/>
</dbReference>
<dbReference type="InterPro" id="IPR018062">
    <property type="entry name" value="HTH_AraC-typ_CS"/>
</dbReference>
<dbReference type="GO" id="GO:0043565">
    <property type="term" value="F:sequence-specific DNA binding"/>
    <property type="evidence" value="ECO:0007669"/>
    <property type="project" value="InterPro"/>
</dbReference>
<dbReference type="SUPFAM" id="SSF52172">
    <property type="entry name" value="CheY-like"/>
    <property type="match status" value="1"/>
</dbReference>
<dbReference type="PROSITE" id="PS01124">
    <property type="entry name" value="HTH_ARAC_FAMILY_2"/>
    <property type="match status" value="1"/>
</dbReference>
<evidence type="ECO:0000313" key="10">
    <source>
        <dbReference type="Proteomes" id="UP000712157"/>
    </source>
</evidence>
<evidence type="ECO:0000256" key="4">
    <source>
        <dbReference type="ARBA" id="ARBA00023163"/>
    </source>
</evidence>
<keyword evidence="4" id="KW-0804">Transcription</keyword>
<sequence>MIKVFLVEDEQLLLNGLAALLHSLDTELEITGYAYDGQEAWEMIPKNPPDMLITDIRMPGMTGLELIELVTAAYPDVLPIIISGYADFEYARTSLRLNVYDYLLKPLIPNEVKRTIANGAEEIENRKKQNIDDYFRNIFPISPKTRNVPAGLQNINCFRIAYICIGPILSEDCLGILDAIPHFKDQAAAGAHDLFPEAQCWVVPGKYANEYIIILGFPSSLSDASEESLSQLWEKIYLLIPNTTMVVSCPLDGSNHILEEIMNLRTFLKQHITSDIPHTSYYEYETKNLADQMKEYMVSNYNRPISLNDLSEHFHYSIGYLCSVFRAAYQVAPLRYLNQIRIANAKYLLSDQNRDTLLKDVSTLVGFTDPFYFSRLFKKETGMSPSEYRRNALNAE</sequence>
<evidence type="ECO:0000256" key="6">
    <source>
        <dbReference type="PROSITE-ProRule" id="PRU00169"/>
    </source>
</evidence>
<dbReference type="SUPFAM" id="SSF46689">
    <property type="entry name" value="Homeodomain-like"/>
    <property type="match status" value="2"/>
</dbReference>
<dbReference type="Pfam" id="PF00072">
    <property type="entry name" value="Response_reg"/>
    <property type="match status" value="1"/>
</dbReference>
<dbReference type="GO" id="GO:0000160">
    <property type="term" value="P:phosphorelay signal transduction system"/>
    <property type="evidence" value="ECO:0007669"/>
    <property type="project" value="InterPro"/>
</dbReference>
<protein>
    <recommendedName>
        <fullName evidence="1">Stage 0 sporulation protein A homolog</fullName>
    </recommendedName>
</protein>